<feature type="transmembrane region" description="Helical" evidence="8">
    <location>
        <begin position="376"/>
        <end position="399"/>
    </location>
</feature>
<gene>
    <name evidence="10" type="primary">xpsF [H]</name>
    <name evidence="10" type="ordered locus">TVNIR_1923</name>
</gene>
<feature type="domain" description="Type II secretion system protein GspF" evidence="9">
    <location>
        <begin position="70"/>
        <end position="193"/>
    </location>
</feature>
<name>L0DVF3_THIND</name>
<evidence type="ECO:0000256" key="5">
    <source>
        <dbReference type="ARBA" id="ARBA00022692"/>
    </source>
</evidence>
<dbReference type="FunFam" id="1.20.81.30:FF:000001">
    <property type="entry name" value="Type II secretion system protein F"/>
    <property type="match status" value="2"/>
</dbReference>
<accession>L0DVF3</accession>
<sequence length="404" mass="44198">MPLFHYKASTGEGEVVEGEYEAPDAQAVVRYLQSSGQIPIRVREAHGMAALHLPGIGRNRRVRAQDLHAFTEELATLLRAGLPLERSLQMLVELSGDSPLGGLVARVLDRVRSGSSLSDALEAQGSVFSRLYVNMVRAGELGGSLDGVLTRLADYLRRSRELRETIVSALVYPAILVVVSVISVLVLLTFVVPHFTQLFEDADQALPLMTQVVVASGDFMAGYGWTIPIGAVLLYLFLRRQLRRPQSRLRWDRRLLRLPLFGDLIRKLETARLSRTLGTLLGNGVPLLAGLSIVRETLGNRVLAEGLGTAVDGLKEGKGMADPLLQADVFPKLGVQMIKVGEQTGRLEDMLIQVADVYDREVRTAIQRMLTLLEPVLIVGLGLVIAFIIISILVAIVSVNELAF</sequence>
<dbReference type="InterPro" id="IPR018076">
    <property type="entry name" value="T2SS_GspF_dom"/>
</dbReference>
<dbReference type="Proteomes" id="UP000010809">
    <property type="component" value="Chromosome"/>
</dbReference>
<evidence type="ECO:0000313" key="10">
    <source>
        <dbReference type="EMBL" id="AGA33584.1"/>
    </source>
</evidence>
<evidence type="ECO:0000256" key="4">
    <source>
        <dbReference type="ARBA" id="ARBA00022519"/>
    </source>
</evidence>
<dbReference type="STRING" id="1255043.TVNIR_1923"/>
<evidence type="ECO:0000256" key="3">
    <source>
        <dbReference type="ARBA" id="ARBA00022475"/>
    </source>
</evidence>
<dbReference type="PANTHER" id="PTHR30012">
    <property type="entry name" value="GENERAL SECRETION PATHWAY PROTEIN"/>
    <property type="match status" value="1"/>
</dbReference>
<keyword evidence="5 8" id="KW-0812">Transmembrane</keyword>
<feature type="transmembrane region" description="Helical" evidence="8">
    <location>
        <begin position="166"/>
        <end position="192"/>
    </location>
</feature>
<dbReference type="HOGENOM" id="CLU_035032_2_1_6"/>
<reference evidence="10" key="1">
    <citation type="submission" date="2015-12" db="EMBL/GenBank/DDBJ databases">
        <authorList>
            <person name="Tikhonova T.V."/>
            <person name="Pavlov A.R."/>
            <person name="Beletsky A.V."/>
            <person name="Mardanov A.V."/>
            <person name="Sorokin D.Y."/>
            <person name="Ravin N.V."/>
            <person name="Popov V.O."/>
        </authorList>
    </citation>
    <scope>NUCLEOTIDE SEQUENCE</scope>
    <source>
        <strain evidence="10">DSM 14787</strain>
    </source>
</reference>
<organism evidence="10 11">
    <name type="scientific">Thioalkalivibrio nitratireducens (strain DSM 14787 / UNIQEM 213 / ALEN2)</name>
    <dbReference type="NCBI Taxonomy" id="1255043"/>
    <lineage>
        <taxon>Bacteria</taxon>
        <taxon>Pseudomonadati</taxon>
        <taxon>Pseudomonadota</taxon>
        <taxon>Gammaproteobacteria</taxon>
        <taxon>Chromatiales</taxon>
        <taxon>Ectothiorhodospiraceae</taxon>
        <taxon>Thioalkalivibrio</taxon>
    </lineage>
</organism>
<evidence type="ECO:0000256" key="2">
    <source>
        <dbReference type="ARBA" id="ARBA00005745"/>
    </source>
</evidence>
<comment type="subcellular location">
    <subcellularLocation>
        <location evidence="1">Cell inner membrane</location>
        <topology evidence="1">Multi-pass membrane protein</topology>
    </subcellularLocation>
</comment>
<dbReference type="Gene3D" id="1.20.81.30">
    <property type="entry name" value="Type II secretion system (T2SS), domain F"/>
    <property type="match status" value="2"/>
</dbReference>
<comment type="similarity">
    <text evidence="2">Belongs to the GSP F family.</text>
</comment>
<protein>
    <submittedName>
        <fullName evidence="10">General secretion pathway protein F</fullName>
    </submittedName>
</protein>
<dbReference type="PRINTS" id="PR00812">
    <property type="entry name" value="BCTERIALGSPF"/>
</dbReference>
<dbReference type="GO" id="GO:0015628">
    <property type="term" value="P:protein secretion by the type II secretion system"/>
    <property type="evidence" value="ECO:0007669"/>
    <property type="project" value="TreeGrafter"/>
</dbReference>
<evidence type="ECO:0000256" key="6">
    <source>
        <dbReference type="ARBA" id="ARBA00022989"/>
    </source>
</evidence>
<dbReference type="PATRIC" id="fig|1255043.3.peg.1947"/>
<keyword evidence="4" id="KW-0997">Cell inner membrane</keyword>
<proteinExistence type="inferred from homology"/>
<dbReference type="OrthoDB" id="9805682at2"/>
<dbReference type="PANTHER" id="PTHR30012:SF0">
    <property type="entry name" value="TYPE II SECRETION SYSTEM PROTEIN F-RELATED"/>
    <property type="match status" value="1"/>
</dbReference>
<dbReference type="InterPro" id="IPR042094">
    <property type="entry name" value="T2SS_GspF_sf"/>
</dbReference>
<keyword evidence="7 8" id="KW-0472">Membrane</keyword>
<evidence type="ECO:0000259" key="9">
    <source>
        <dbReference type="Pfam" id="PF00482"/>
    </source>
</evidence>
<keyword evidence="6 8" id="KW-1133">Transmembrane helix</keyword>
<evidence type="ECO:0000256" key="1">
    <source>
        <dbReference type="ARBA" id="ARBA00004429"/>
    </source>
</evidence>
<dbReference type="RefSeq" id="WP_015258711.1">
    <property type="nucleotide sequence ID" value="NC_019902.2"/>
</dbReference>
<dbReference type="GO" id="GO:0005886">
    <property type="term" value="C:plasma membrane"/>
    <property type="evidence" value="ECO:0007669"/>
    <property type="project" value="UniProtKB-SubCell"/>
</dbReference>
<feature type="domain" description="Type II secretion system protein GspF" evidence="9">
    <location>
        <begin position="274"/>
        <end position="394"/>
    </location>
</feature>
<keyword evidence="3" id="KW-1003">Cell membrane</keyword>
<dbReference type="AlphaFoldDB" id="L0DVF3"/>
<feature type="transmembrane region" description="Helical" evidence="8">
    <location>
        <begin position="212"/>
        <end position="238"/>
    </location>
</feature>
<evidence type="ECO:0000256" key="7">
    <source>
        <dbReference type="ARBA" id="ARBA00023136"/>
    </source>
</evidence>
<evidence type="ECO:0000256" key="8">
    <source>
        <dbReference type="SAM" id="Phobius"/>
    </source>
</evidence>
<dbReference type="InterPro" id="IPR003004">
    <property type="entry name" value="GspF/PilC"/>
</dbReference>
<keyword evidence="11" id="KW-1185">Reference proteome</keyword>
<dbReference type="EMBL" id="CP003989">
    <property type="protein sequence ID" value="AGA33584.1"/>
    <property type="molecule type" value="Genomic_DNA"/>
</dbReference>
<dbReference type="KEGG" id="tni:TVNIR_1923"/>
<evidence type="ECO:0000313" key="11">
    <source>
        <dbReference type="Proteomes" id="UP000010809"/>
    </source>
</evidence>
<dbReference type="Pfam" id="PF00482">
    <property type="entry name" value="T2SSF"/>
    <property type="match status" value="2"/>
</dbReference>
<dbReference type="eggNOG" id="COG1459">
    <property type="taxonomic scope" value="Bacteria"/>
</dbReference>